<dbReference type="Gene3D" id="1.20.1510.10">
    <property type="entry name" value="Cation efflux protein transmembrane domain"/>
    <property type="match status" value="1"/>
</dbReference>
<evidence type="ECO:0000313" key="9">
    <source>
        <dbReference type="Proteomes" id="UP000248330"/>
    </source>
</evidence>
<feature type="transmembrane region" description="Helical" evidence="6">
    <location>
        <begin position="150"/>
        <end position="167"/>
    </location>
</feature>
<feature type="transmembrane region" description="Helical" evidence="6">
    <location>
        <begin position="20"/>
        <end position="40"/>
    </location>
</feature>
<keyword evidence="2 6" id="KW-0812">Transmembrane</keyword>
<proteinExistence type="predicted"/>
<keyword evidence="3" id="KW-0862">Zinc</keyword>
<keyword evidence="9" id="KW-1185">Reference proteome</keyword>
<keyword evidence="3" id="KW-0864">Zinc transport</keyword>
<dbReference type="NCBIfam" id="TIGR01297">
    <property type="entry name" value="CDF"/>
    <property type="match status" value="1"/>
</dbReference>
<comment type="caution">
    <text evidence="8">The sequence shown here is derived from an EMBL/GenBank/DDBJ whole genome shotgun (WGS) entry which is preliminary data.</text>
</comment>
<sequence>MGTEHGTSLDPRDNRQRRTLLQVTGLNAGLFAGLIVAGLASESSALIANALDNLSDAAAYALSFFAVTRSDRWKVAAASVTGVMLLVLAVGVTVDALRRFVVGSEPLGPWMMAAAVGAAAINLWCIFLLRSQHGEDVNMRAAWTMSINDFASNFGILLAGGLVVLMGRNWPDLVVALLIALVAISGGVRTLKDAHQTLQSSGTDSTGHRHD</sequence>
<comment type="subcellular location">
    <subcellularLocation>
        <location evidence="1">Membrane</location>
        <topology evidence="1">Multi-pass membrane protein</topology>
    </subcellularLocation>
</comment>
<dbReference type="Pfam" id="PF01545">
    <property type="entry name" value="Cation_efflux"/>
    <property type="match status" value="1"/>
</dbReference>
<dbReference type="InterPro" id="IPR002524">
    <property type="entry name" value="Cation_efflux"/>
</dbReference>
<evidence type="ECO:0000256" key="3">
    <source>
        <dbReference type="ARBA" id="ARBA00022906"/>
    </source>
</evidence>
<keyword evidence="3" id="KW-0813">Transport</keyword>
<feature type="transmembrane region" description="Helical" evidence="6">
    <location>
        <begin position="46"/>
        <end position="68"/>
    </location>
</feature>
<feature type="transmembrane region" description="Helical" evidence="6">
    <location>
        <begin position="75"/>
        <end position="97"/>
    </location>
</feature>
<keyword evidence="4 6" id="KW-1133">Transmembrane helix</keyword>
<evidence type="ECO:0000256" key="6">
    <source>
        <dbReference type="SAM" id="Phobius"/>
    </source>
</evidence>
<evidence type="ECO:0000256" key="1">
    <source>
        <dbReference type="ARBA" id="ARBA00004141"/>
    </source>
</evidence>
<gene>
    <name evidence="8" type="ORF">C8D93_11544</name>
</gene>
<evidence type="ECO:0000256" key="4">
    <source>
        <dbReference type="ARBA" id="ARBA00022989"/>
    </source>
</evidence>
<dbReference type="InterPro" id="IPR027469">
    <property type="entry name" value="Cation_efflux_TMD_sf"/>
</dbReference>
<dbReference type="OrthoDB" id="9799649at2"/>
<dbReference type="GO" id="GO:0005886">
    <property type="term" value="C:plasma membrane"/>
    <property type="evidence" value="ECO:0007669"/>
    <property type="project" value="TreeGrafter"/>
</dbReference>
<reference evidence="8 9" key="1">
    <citation type="submission" date="2018-04" db="EMBL/GenBank/DDBJ databases">
        <title>Genomic Encyclopedia of Type Strains, Phase IV (KMG-IV): sequencing the most valuable type-strain genomes for metagenomic binning, comparative biology and taxonomic classification.</title>
        <authorList>
            <person name="Goeker M."/>
        </authorList>
    </citation>
    <scope>NUCLEOTIDE SEQUENCE [LARGE SCALE GENOMIC DNA]</scope>
    <source>
        <strain evidence="8 9">DSM 104150</strain>
    </source>
</reference>
<name>A0A318E0E7_9GAMM</name>
<dbReference type="EMBL" id="QICN01000015">
    <property type="protein sequence ID" value="PXV63735.1"/>
    <property type="molecule type" value="Genomic_DNA"/>
</dbReference>
<feature type="transmembrane region" description="Helical" evidence="6">
    <location>
        <begin position="109"/>
        <end position="129"/>
    </location>
</feature>
<keyword evidence="5 6" id="KW-0472">Membrane</keyword>
<dbReference type="AlphaFoldDB" id="A0A318E0E7"/>
<dbReference type="GO" id="GO:0005385">
    <property type="term" value="F:zinc ion transmembrane transporter activity"/>
    <property type="evidence" value="ECO:0007669"/>
    <property type="project" value="TreeGrafter"/>
</dbReference>
<accession>A0A318E0E7</accession>
<protein>
    <submittedName>
        <fullName evidence="8">Cation diffusion facilitator family transporter</fullName>
    </submittedName>
</protein>
<feature type="domain" description="Cation efflux protein transmembrane" evidence="7">
    <location>
        <begin position="25"/>
        <end position="198"/>
    </location>
</feature>
<dbReference type="PANTHER" id="PTHR11562">
    <property type="entry name" value="CATION EFFLUX PROTEIN/ ZINC TRANSPORTER"/>
    <property type="match status" value="1"/>
</dbReference>
<dbReference type="InterPro" id="IPR050681">
    <property type="entry name" value="CDF/SLC30A"/>
</dbReference>
<evidence type="ECO:0000256" key="5">
    <source>
        <dbReference type="ARBA" id="ARBA00023136"/>
    </source>
</evidence>
<evidence type="ECO:0000259" key="7">
    <source>
        <dbReference type="Pfam" id="PF01545"/>
    </source>
</evidence>
<dbReference type="PANTHER" id="PTHR11562:SF17">
    <property type="entry name" value="RE54080P-RELATED"/>
    <property type="match status" value="1"/>
</dbReference>
<dbReference type="RefSeq" id="WP_110266872.1">
    <property type="nucleotide sequence ID" value="NZ_CAKZQT010000014.1"/>
</dbReference>
<dbReference type="Proteomes" id="UP000248330">
    <property type="component" value="Unassembled WGS sequence"/>
</dbReference>
<evidence type="ECO:0000256" key="2">
    <source>
        <dbReference type="ARBA" id="ARBA00022692"/>
    </source>
</evidence>
<organism evidence="8 9">
    <name type="scientific">Sinimarinibacterium flocculans</name>
    <dbReference type="NCBI Taxonomy" id="985250"/>
    <lineage>
        <taxon>Bacteria</taxon>
        <taxon>Pseudomonadati</taxon>
        <taxon>Pseudomonadota</taxon>
        <taxon>Gammaproteobacteria</taxon>
        <taxon>Nevskiales</taxon>
        <taxon>Nevskiaceae</taxon>
        <taxon>Sinimarinibacterium</taxon>
    </lineage>
</organism>
<evidence type="ECO:0000313" key="8">
    <source>
        <dbReference type="EMBL" id="PXV63735.1"/>
    </source>
</evidence>
<dbReference type="InterPro" id="IPR058533">
    <property type="entry name" value="Cation_efflux_TM"/>
</dbReference>
<keyword evidence="3" id="KW-0406">Ion transport</keyword>
<feature type="transmembrane region" description="Helical" evidence="6">
    <location>
        <begin position="173"/>
        <end position="191"/>
    </location>
</feature>
<dbReference type="SUPFAM" id="SSF161111">
    <property type="entry name" value="Cation efflux protein transmembrane domain-like"/>
    <property type="match status" value="1"/>
</dbReference>